<gene>
    <name evidence="13" type="primary">kcnk7</name>
</gene>
<dbReference type="PRINTS" id="PR01096">
    <property type="entry name" value="TWIK1CHANNEL"/>
</dbReference>
<dbReference type="InterPro" id="IPR001779">
    <property type="entry name" value="2pore_dom_K_chnl_TWIK1"/>
</dbReference>
<evidence type="ECO:0000256" key="7">
    <source>
        <dbReference type="ARBA" id="ARBA00023136"/>
    </source>
</evidence>
<name>A0A6J2RPH0_COTGO</name>
<dbReference type="GO" id="GO:0005886">
    <property type="term" value="C:plasma membrane"/>
    <property type="evidence" value="ECO:0007669"/>
    <property type="project" value="TreeGrafter"/>
</dbReference>
<sequence>MAQLVSSLGLFCQTNAFACLVLCYLLFILLGGAVFSGVEKPVEKEMRAEVEELRRSFLQENPCVRESELSELLGKALSAHQRDVAVLKADADNRGYDFTSSLYFVIVTLTTMGSDSYTPTSDEAKLFCIFYCTLGIPLTLFLLTLLSNLLLPFVTHAPVHHLHTYWGLPYTRAAIVHAGLLSVLVLSFLFLLPALLVCMVEPDWNFLDALFFCFVILSTVGQGGNSLGRSWGPTAKETLQLLTTCYLLIGLVAIITFKETVLQVPRVCAVMRLFSGLQYAELKGVHLNELTLSEDNCEEEEEEEEEEEAQYSQSICTISSTPLELMSPRSDRPAVAHSQKLNSRDHLTFTASD</sequence>
<evidence type="ECO:0000256" key="5">
    <source>
        <dbReference type="ARBA" id="ARBA00022989"/>
    </source>
</evidence>
<evidence type="ECO:0000256" key="4">
    <source>
        <dbReference type="ARBA" id="ARBA00022958"/>
    </source>
</evidence>
<dbReference type="PRINTS" id="PR01586">
    <property type="entry name" value="TWIKCHANNEL"/>
</dbReference>
<feature type="domain" description="Potassium channel" evidence="11">
    <location>
        <begin position="189"/>
        <end position="263"/>
    </location>
</feature>
<dbReference type="GO" id="GO:0030322">
    <property type="term" value="P:stabilization of membrane potential"/>
    <property type="evidence" value="ECO:0007669"/>
    <property type="project" value="TreeGrafter"/>
</dbReference>
<dbReference type="CTD" id="10089"/>
<keyword evidence="7 10" id="KW-0472">Membrane</keyword>
<dbReference type="Gene3D" id="1.10.287.70">
    <property type="match status" value="1"/>
</dbReference>
<keyword evidence="6" id="KW-0406">Ion transport</keyword>
<dbReference type="AlphaFoldDB" id="A0A6J2RPH0"/>
<proteinExistence type="predicted"/>
<evidence type="ECO:0000256" key="10">
    <source>
        <dbReference type="SAM" id="Phobius"/>
    </source>
</evidence>
<dbReference type="PANTHER" id="PTHR11003">
    <property type="entry name" value="POTASSIUM CHANNEL, SUBFAMILY K"/>
    <property type="match status" value="1"/>
</dbReference>
<accession>A0A6J2RPH0</accession>
<feature type="transmembrane region" description="Helical" evidence="10">
    <location>
        <begin position="239"/>
        <end position="257"/>
    </location>
</feature>
<dbReference type="GO" id="GO:0015271">
    <property type="term" value="F:outward rectifier potassium channel activity"/>
    <property type="evidence" value="ECO:0007669"/>
    <property type="project" value="TreeGrafter"/>
</dbReference>
<evidence type="ECO:0000313" key="13">
    <source>
        <dbReference type="RefSeq" id="XP_029311215.1"/>
    </source>
</evidence>
<keyword evidence="3 10" id="KW-0812">Transmembrane</keyword>
<dbReference type="InterPro" id="IPR013099">
    <property type="entry name" value="K_chnl_dom"/>
</dbReference>
<keyword evidence="8 13" id="KW-0407">Ion channel</keyword>
<dbReference type="InterPro" id="IPR005408">
    <property type="entry name" value="2pore_dom_K_chnl_TWIK"/>
</dbReference>
<evidence type="ECO:0000259" key="11">
    <source>
        <dbReference type="Pfam" id="PF07885"/>
    </source>
</evidence>
<dbReference type="SUPFAM" id="SSF81324">
    <property type="entry name" value="Voltage-gated potassium channels"/>
    <property type="match status" value="2"/>
</dbReference>
<evidence type="ECO:0000256" key="6">
    <source>
        <dbReference type="ARBA" id="ARBA00023065"/>
    </source>
</evidence>
<dbReference type="InterPro" id="IPR003280">
    <property type="entry name" value="2pore_dom_K_chnl"/>
</dbReference>
<dbReference type="RefSeq" id="XP_029311215.1">
    <property type="nucleotide sequence ID" value="XM_029455355.1"/>
</dbReference>
<evidence type="ECO:0000256" key="3">
    <source>
        <dbReference type="ARBA" id="ARBA00022692"/>
    </source>
</evidence>
<evidence type="ECO:0000256" key="8">
    <source>
        <dbReference type="ARBA" id="ARBA00023303"/>
    </source>
</evidence>
<dbReference type="GO" id="GO:0022841">
    <property type="term" value="F:potassium ion leak channel activity"/>
    <property type="evidence" value="ECO:0007669"/>
    <property type="project" value="TreeGrafter"/>
</dbReference>
<keyword evidence="9" id="KW-0175">Coiled coil</keyword>
<dbReference type="PANTHER" id="PTHR11003:SF59">
    <property type="entry name" value="POTASSIUM CHANNEL SUBFAMILY K MEMBER 1"/>
    <property type="match status" value="1"/>
</dbReference>
<dbReference type="OrthoDB" id="297496at2759"/>
<protein>
    <submittedName>
        <fullName evidence="13">LOW QUALITY PROTEIN: potassium channel, subfamily K, member 7</fullName>
    </submittedName>
</protein>
<keyword evidence="12" id="KW-1185">Reference proteome</keyword>
<dbReference type="InParanoid" id="A0A6J2RPH0"/>
<feature type="coiled-coil region" evidence="9">
    <location>
        <begin position="287"/>
        <end position="314"/>
    </location>
</feature>
<organism evidence="12 13">
    <name type="scientific">Cottoperca gobio</name>
    <name type="common">Frogmouth</name>
    <name type="synonym">Aphritis gobio</name>
    <dbReference type="NCBI Taxonomy" id="56716"/>
    <lineage>
        <taxon>Eukaryota</taxon>
        <taxon>Metazoa</taxon>
        <taxon>Chordata</taxon>
        <taxon>Craniata</taxon>
        <taxon>Vertebrata</taxon>
        <taxon>Euteleostomi</taxon>
        <taxon>Actinopterygii</taxon>
        <taxon>Neopterygii</taxon>
        <taxon>Teleostei</taxon>
        <taxon>Neoteleostei</taxon>
        <taxon>Acanthomorphata</taxon>
        <taxon>Eupercaria</taxon>
        <taxon>Perciformes</taxon>
        <taxon>Notothenioidei</taxon>
        <taxon>Bovichtidae</taxon>
        <taxon>Cottoperca</taxon>
    </lineage>
</organism>
<evidence type="ECO:0000256" key="1">
    <source>
        <dbReference type="ARBA" id="ARBA00004141"/>
    </source>
</evidence>
<keyword evidence="4" id="KW-0630">Potassium</keyword>
<dbReference type="Proteomes" id="UP000504630">
    <property type="component" value="Chromosome 18"/>
</dbReference>
<feature type="domain" description="Potassium channel" evidence="11">
    <location>
        <begin position="95"/>
        <end position="150"/>
    </location>
</feature>
<evidence type="ECO:0000256" key="2">
    <source>
        <dbReference type="ARBA" id="ARBA00022448"/>
    </source>
</evidence>
<feature type="transmembrane region" description="Helical" evidence="10">
    <location>
        <begin position="126"/>
        <end position="154"/>
    </location>
</feature>
<evidence type="ECO:0000313" key="12">
    <source>
        <dbReference type="Proteomes" id="UP000504630"/>
    </source>
</evidence>
<reference evidence="13" key="1">
    <citation type="submission" date="2025-08" db="UniProtKB">
        <authorList>
            <consortium name="RefSeq"/>
        </authorList>
    </citation>
    <scope>IDENTIFICATION</scope>
</reference>
<dbReference type="Pfam" id="PF07885">
    <property type="entry name" value="Ion_trans_2"/>
    <property type="match status" value="2"/>
</dbReference>
<dbReference type="KEGG" id="cgob:115023985"/>
<evidence type="ECO:0000256" key="9">
    <source>
        <dbReference type="SAM" id="Coils"/>
    </source>
</evidence>
<feature type="transmembrane region" description="Helical" evidence="10">
    <location>
        <begin position="15"/>
        <end position="38"/>
    </location>
</feature>
<feature type="transmembrane region" description="Helical" evidence="10">
    <location>
        <begin position="209"/>
        <end position="227"/>
    </location>
</feature>
<keyword evidence="2" id="KW-0813">Transport</keyword>
<feature type="transmembrane region" description="Helical" evidence="10">
    <location>
        <begin position="174"/>
        <end position="197"/>
    </location>
</feature>
<dbReference type="GeneID" id="115023985"/>
<comment type="subcellular location">
    <subcellularLocation>
        <location evidence="1">Membrane</location>
        <topology evidence="1">Multi-pass membrane protein</topology>
    </subcellularLocation>
</comment>
<keyword evidence="5 10" id="KW-1133">Transmembrane helix</keyword>